<dbReference type="AlphaFoldDB" id="A0A9P6EG68"/>
<reference evidence="7" key="1">
    <citation type="submission" date="2020-11" db="EMBL/GenBank/DDBJ databases">
        <authorList>
            <consortium name="DOE Joint Genome Institute"/>
            <person name="Ahrendt S."/>
            <person name="Riley R."/>
            <person name="Andreopoulos W."/>
            <person name="Labutti K."/>
            <person name="Pangilinan J."/>
            <person name="Ruiz-Duenas F.J."/>
            <person name="Barrasa J.M."/>
            <person name="Sanchez-Garcia M."/>
            <person name="Camarero S."/>
            <person name="Miyauchi S."/>
            <person name="Serrano A."/>
            <person name="Linde D."/>
            <person name="Babiker R."/>
            <person name="Drula E."/>
            <person name="Ayuso-Fernandez I."/>
            <person name="Pacheco R."/>
            <person name="Padilla G."/>
            <person name="Ferreira P."/>
            <person name="Barriuso J."/>
            <person name="Kellner H."/>
            <person name="Castanera R."/>
            <person name="Alfaro M."/>
            <person name="Ramirez L."/>
            <person name="Pisabarro A.G."/>
            <person name="Kuo A."/>
            <person name="Tritt A."/>
            <person name="Lipzen A."/>
            <person name="He G."/>
            <person name="Yan M."/>
            <person name="Ng V."/>
            <person name="Cullen D."/>
            <person name="Martin F."/>
            <person name="Rosso M.-N."/>
            <person name="Henrissat B."/>
            <person name="Hibbett D."/>
            <person name="Martinez A.T."/>
            <person name="Grigoriev I.V."/>
        </authorList>
    </citation>
    <scope>NUCLEOTIDE SEQUENCE</scope>
    <source>
        <strain evidence="7">CBS 506.95</strain>
    </source>
</reference>
<evidence type="ECO:0000256" key="4">
    <source>
        <dbReference type="ARBA" id="ARBA00023212"/>
    </source>
</evidence>
<feature type="region of interest" description="Disordered" evidence="5">
    <location>
        <begin position="372"/>
        <end position="400"/>
    </location>
</feature>
<keyword evidence="3" id="KW-0963">Cytoplasm</keyword>
<feature type="compositionally biased region" description="Basic and acidic residues" evidence="5">
    <location>
        <begin position="469"/>
        <end position="480"/>
    </location>
</feature>
<evidence type="ECO:0000313" key="8">
    <source>
        <dbReference type="Proteomes" id="UP000807306"/>
    </source>
</evidence>
<feature type="domain" description="TPX2 C-terminal" evidence="6">
    <location>
        <begin position="717"/>
        <end position="782"/>
    </location>
</feature>
<gene>
    <name evidence="7" type="ORF">CPB83DRAFT_883743</name>
</gene>
<feature type="region of interest" description="Disordered" evidence="5">
    <location>
        <begin position="413"/>
        <end position="612"/>
    </location>
</feature>
<sequence>MPPIGTSNSSSSSLGQLSLRHIPDISDTLNEDGSTMCCDQSSMQLETSFSIQITGVGSNTLLADEDAENFFGGTDADMSIDETKSFQRTKIQQTLEDEEAATNDVATPRASSRKSSTIPPLEIRSEPEVELMSSIPFPSPPFKNSTRSGSPLEDSFTIIPSATSPASPRNRQQNEPQANDEYLAPSTLRSPKIKQPQVADQSSIQKNGLPVEVPTHPSKGKPALRNKQKIIEGGIAKSKLPSKKVASTAKEVNFVAKPEARSSKPAFTRQASSSKISSVPKVPLKADDLLPVDTPSFADASSSSIISQRGVAARLMQYGKEYMADLGQTLSPDTSLLVDTDQSMNPLPPPLSQLGGAGLPAANLSTEVEINTSGLSNTSSPKVISTQDGLGADNQHSDAKEHDNTLLLATARTSASSEHVYSLPQARDEEMDTSIPEDDRDGPLTLSQLSPRKRAAAMISKPLSRKRMFPTDDEHEENRKPRVTTNEEGPKMKKSKNNDSTSKETRKPGLVSRPRVPSTRAAASTIAGPSRTRARSGTVTGPRKAANMTGSGFSGVSSSSMNPIAEAAAVAANGSTQPTGESKPDARPPAREVRKNRRVVSASSVNNERKPTSRTVIPAFNPAVGWNDDVHMKKAEEDKETRRLKDSRLVNNNAFTDTSIDDKARPMTRSHTRSQSQNVRLGNYHPAPNFKAIHEAFNESLASRKATFHPTVPIEMQWETDARIEQRRKFDEQVKEKEREKERLEEEMRKKREQEEKQEVRELRKKLVVKANEVPEWYRDVPRKMKDEVGGI</sequence>
<comment type="subcellular location">
    <subcellularLocation>
        <location evidence="1">Cytoplasm</location>
        <location evidence="1">Cytoskeleton</location>
    </subcellularLocation>
</comment>
<evidence type="ECO:0000256" key="3">
    <source>
        <dbReference type="ARBA" id="ARBA00022490"/>
    </source>
</evidence>
<feature type="region of interest" description="Disordered" evidence="5">
    <location>
        <begin position="658"/>
        <end position="682"/>
    </location>
</feature>
<accession>A0A9P6EG68</accession>
<feature type="region of interest" description="Disordered" evidence="5">
    <location>
        <begin position="258"/>
        <end position="280"/>
    </location>
</feature>
<keyword evidence="8" id="KW-1185">Reference proteome</keyword>
<evidence type="ECO:0000313" key="7">
    <source>
        <dbReference type="EMBL" id="KAF9528159.1"/>
    </source>
</evidence>
<dbReference type="EMBL" id="MU157855">
    <property type="protein sequence ID" value="KAF9528159.1"/>
    <property type="molecule type" value="Genomic_DNA"/>
</dbReference>
<evidence type="ECO:0000256" key="2">
    <source>
        <dbReference type="ARBA" id="ARBA00005885"/>
    </source>
</evidence>
<evidence type="ECO:0000259" key="6">
    <source>
        <dbReference type="Pfam" id="PF06886"/>
    </source>
</evidence>
<feature type="compositionally biased region" description="Polar residues" evidence="5">
    <location>
        <begin position="372"/>
        <end position="388"/>
    </location>
</feature>
<feature type="compositionally biased region" description="Polar residues" evidence="5">
    <location>
        <begin position="109"/>
        <end position="118"/>
    </location>
</feature>
<evidence type="ECO:0000256" key="1">
    <source>
        <dbReference type="ARBA" id="ARBA00004245"/>
    </source>
</evidence>
<organism evidence="7 8">
    <name type="scientific">Crepidotus variabilis</name>
    <dbReference type="NCBI Taxonomy" id="179855"/>
    <lineage>
        <taxon>Eukaryota</taxon>
        <taxon>Fungi</taxon>
        <taxon>Dikarya</taxon>
        <taxon>Basidiomycota</taxon>
        <taxon>Agaricomycotina</taxon>
        <taxon>Agaricomycetes</taxon>
        <taxon>Agaricomycetidae</taxon>
        <taxon>Agaricales</taxon>
        <taxon>Agaricineae</taxon>
        <taxon>Crepidotaceae</taxon>
        <taxon>Crepidotus</taxon>
    </lineage>
</organism>
<dbReference type="OrthoDB" id="3242303at2759"/>
<feature type="region of interest" description="Disordered" evidence="5">
    <location>
        <begin position="733"/>
        <end position="760"/>
    </location>
</feature>
<feature type="region of interest" description="Disordered" evidence="5">
    <location>
        <begin position="94"/>
        <end position="225"/>
    </location>
</feature>
<comment type="similarity">
    <text evidence="2">Belongs to the TPX2 family.</text>
</comment>
<protein>
    <recommendedName>
        <fullName evidence="6">TPX2 C-terminal domain-containing protein</fullName>
    </recommendedName>
</protein>
<dbReference type="GO" id="GO:0005856">
    <property type="term" value="C:cytoskeleton"/>
    <property type="evidence" value="ECO:0007669"/>
    <property type="project" value="UniProtKB-SubCell"/>
</dbReference>
<dbReference type="InterPro" id="IPR027329">
    <property type="entry name" value="TPX2_C"/>
</dbReference>
<feature type="compositionally biased region" description="Low complexity" evidence="5">
    <location>
        <begin position="550"/>
        <end position="572"/>
    </location>
</feature>
<feature type="compositionally biased region" description="Basic and acidic residues" evidence="5">
    <location>
        <begin position="582"/>
        <end position="593"/>
    </location>
</feature>
<dbReference type="Pfam" id="PF06886">
    <property type="entry name" value="TPX2"/>
    <property type="match status" value="1"/>
</dbReference>
<name>A0A9P6EG68_9AGAR</name>
<dbReference type="Proteomes" id="UP000807306">
    <property type="component" value="Unassembled WGS sequence"/>
</dbReference>
<proteinExistence type="inferred from homology"/>
<feature type="compositionally biased region" description="Acidic residues" evidence="5">
    <location>
        <begin position="429"/>
        <end position="440"/>
    </location>
</feature>
<evidence type="ECO:0000256" key="5">
    <source>
        <dbReference type="SAM" id="MobiDB-lite"/>
    </source>
</evidence>
<keyword evidence="4" id="KW-0206">Cytoskeleton</keyword>
<comment type="caution">
    <text evidence="7">The sequence shown here is derived from an EMBL/GenBank/DDBJ whole genome shotgun (WGS) entry which is preliminary data.</text>
</comment>
<feature type="compositionally biased region" description="Polar residues" evidence="5">
    <location>
        <begin position="158"/>
        <end position="177"/>
    </location>
</feature>